<dbReference type="GO" id="GO:0003677">
    <property type="term" value="F:DNA binding"/>
    <property type="evidence" value="ECO:0007669"/>
    <property type="project" value="InterPro"/>
</dbReference>
<dbReference type="SUPFAM" id="SSF47413">
    <property type="entry name" value="lambda repressor-like DNA-binding domains"/>
    <property type="match status" value="1"/>
</dbReference>
<dbReference type="EMBL" id="QFFI01000015">
    <property type="protein sequence ID" value="PWG62818.1"/>
    <property type="molecule type" value="Genomic_DNA"/>
</dbReference>
<reference evidence="2 3" key="1">
    <citation type="submission" date="2018-05" db="EMBL/GenBank/DDBJ databases">
        <title>Spiribacter halobius sp. nov., a moderately halophilic bacterium isolated from marine solar saltern.</title>
        <authorList>
            <person name="Zheng W.-S."/>
            <person name="Lu D.-C."/>
            <person name="Du Z.-J."/>
        </authorList>
    </citation>
    <scope>NUCLEOTIDE SEQUENCE [LARGE SCALE GENOMIC DNA]</scope>
    <source>
        <strain evidence="2 3">E85</strain>
    </source>
</reference>
<evidence type="ECO:0000313" key="3">
    <source>
        <dbReference type="Proteomes" id="UP000245474"/>
    </source>
</evidence>
<gene>
    <name evidence="2" type="ORF">DEM34_10650</name>
</gene>
<keyword evidence="3" id="KW-1185">Reference proteome</keyword>
<dbReference type="InterPro" id="IPR010982">
    <property type="entry name" value="Lambda_DNA-bd_dom_sf"/>
</dbReference>
<proteinExistence type="predicted"/>
<dbReference type="CDD" id="cd00093">
    <property type="entry name" value="HTH_XRE"/>
    <property type="match status" value="1"/>
</dbReference>
<protein>
    <recommendedName>
        <fullName evidence="4">HTH cro/C1-type domain-containing protein</fullName>
    </recommendedName>
</protein>
<accession>A0A2U2N194</accession>
<sequence>MLLGYTQSGIARECGSKLRSWQDYEAGVRTPGAQVIAGLARLGINANWLLTGEGEPTLGPIPQSQTQSQGSGSGTHHTETAQGISTQDLALLENVILEIRRQLERRGTELPPEIEARIARMAFELCAIRRQQPVESTVANVIELAAYR</sequence>
<organism evidence="2 3">
    <name type="scientific">Sediminicurvatus halobius</name>
    <dbReference type="NCBI Taxonomy" id="2182432"/>
    <lineage>
        <taxon>Bacteria</taxon>
        <taxon>Pseudomonadati</taxon>
        <taxon>Pseudomonadota</taxon>
        <taxon>Gammaproteobacteria</taxon>
        <taxon>Chromatiales</taxon>
        <taxon>Ectothiorhodospiraceae</taxon>
        <taxon>Sediminicurvatus</taxon>
    </lineage>
</organism>
<evidence type="ECO:0000256" key="1">
    <source>
        <dbReference type="SAM" id="MobiDB-lite"/>
    </source>
</evidence>
<dbReference type="Gene3D" id="1.10.260.40">
    <property type="entry name" value="lambda repressor-like DNA-binding domains"/>
    <property type="match status" value="1"/>
</dbReference>
<dbReference type="AlphaFoldDB" id="A0A2U2N194"/>
<comment type="caution">
    <text evidence="2">The sequence shown here is derived from an EMBL/GenBank/DDBJ whole genome shotgun (WGS) entry which is preliminary data.</text>
</comment>
<name>A0A2U2N194_9GAMM</name>
<evidence type="ECO:0008006" key="4">
    <source>
        <dbReference type="Google" id="ProtNLM"/>
    </source>
</evidence>
<feature type="region of interest" description="Disordered" evidence="1">
    <location>
        <begin position="55"/>
        <end position="84"/>
    </location>
</feature>
<dbReference type="Proteomes" id="UP000245474">
    <property type="component" value="Unassembled WGS sequence"/>
</dbReference>
<evidence type="ECO:0000313" key="2">
    <source>
        <dbReference type="EMBL" id="PWG62818.1"/>
    </source>
</evidence>
<dbReference type="InterPro" id="IPR001387">
    <property type="entry name" value="Cro/C1-type_HTH"/>
</dbReference>